<name>A0A8J5VLN1_ZIZPA</name>
<accession>A0A8J5VLN1</accession>
<organism evidence="1 2">
    <name type="scientific">Zizania palustris</name>
    <name type="common">Northern wild rice</name>
    <dbReference type="NCBI Taxonomy" id="103762"/>
    <lineage>
        <taxon>Eukaryota</taxon>
        <taxon>Viridiplantae</taxon>
        <taxon>Streptophyta</taxon>
        <taxon>Embryophyta</taxon>
        <taxon>Tracheophyta</taxon>
        <taxon>Spermatophyta</taxon>
        <taxon>Magnoliopsida</taxon>
        <taxon>Liliopsida</taxon>
        <taxon>Poales</taxon>
        <taxon>Poaceae</taxon>
        <taxon>BOP clade</taxon>
        <taxon>Oryzoideae</taxon>
        <taxon>Oryzeae</taxon>
        <taxon>Zizaniinae</taxon>
        <taxon>Zizania</taxon>
    </lineage>
</organism>
<evidence type="ECO:0000313" key="1">
    <source>
        <dbReference type="EMBL" id="KAG8052263.1"/>
    </source>
</evidence>
<dbReference type="AlphaFoldDB" id="A0A8J5VLN1"/>
<protein>
    <submittedName>
        <fullName evidence="1">Uncharacterized protein</fullName>
    </submittedName>
</protein>
<dbReference type="Proteomes" id="UP000729402">
    <property type="component" value="Unassembled WGS sequence"/>
</dbReference>
<reference evidence="1" key="1">
    <citation type="journal article" date="2021" name="bioRxiv">
        <title>Whole Genome Assembly and Annotation of Northern Wild Rice, Zizania palustris L., Supports a Whole Genome Duplication in the Zizania Genus.</title>
        <authorList>
            <person name="Haas M."/>
            <person name="Kono T."/>
            <person name="Macchietto M."/>
            <person name="Millas R."/>
            <person name="McGilp L."/>
            <person name="Shao M."/>
            <person name="Duquette J."/>
            <person name="Hirsch C.N."/>
            <person name="Kimball J."/>
        </authorList>
    </citation>
    <scope>NUCLEOTIDE SEQUENCE</scope>
    <source>
        <tissue evidence="1">Fresh leaf tissue</tissue>
    </source>
</reference>
<comment type="caution">
    <text evidence="1">The sequence shown here is derived from an EMBL/GenBank/DDBJ whole genome shotgun (WGS) entry which is preliminary data.</text>
</comment>
<dbReference type="EMBL" id="JAAALK010000288">
    <property type="protein sequence ID" value="KAG8052263.1"/>
    <property type="molecule type" value="Genomic_DNA"/>
</dbReference>
<proteinExistence type="predicted"/>
<evidence type="ECO:0000313" key="2">
    <source>
        <dbReference type="Proteomes" id="UP000729402"/>
    </source>
</evidence>
<gene>
    <name evidence="1" type="ORF">GUJ93_ZPchr0001g31311</name>
</gene>
<dbReference type="OrthoDB" id="782039at2759"/>
<keyword evidence="2" id="KW-1185">Reference proteome</keyword>
<reference evidence="1" key="2">
    <citation type="submission" date="2021-02" db="EMBL/GenBank/DDBJ databases">
        <authorList>
            <person name="Kimball J.A."/>
            <person name="Haas M.W."/>
            <person name="Macchietto M."/>
            <person name="Kono T."/>
            <person name="Duquette J."/>
            <person name="Shao M."/>
        </authorList>
    </citation>
    <scope>NUCLEOTIDE SEQUENCE</scope>
    <source>
        <tissue evidence="1">Fresh leaf tissue</tissue>
    </source>
</reference>
<sequence>MSLPVPNVQELARACHGTDGEIPDRYVRPEVAADEAIGGRDINSAIPVIDLAKLLDPQSSQEECQAGICLSALGLLPAYQPWGAWRDLHTIDENVESVHADEIDEEVVAQVAYEA</sequence>